<reference evidence="1" key="1">
    <citation type="submission" date="2018-05" db="EMBL/GenBank/DDBJ databases">
        <authorList>
            <person name="Lanie J.A."/>
            <person name="Ng W.-L."/>
            <person name="Kazmierczak K.M."/>
            <person name="Andrzejewski T.M."/>
            <person name="Davidsen T.M."/>
            <person name="Wayne K.J."/>
            <person name="Tettelin H."/>
            <person name="Glass J.I."/>
            <person name="Rusch D."/>
            <person name="Podicherti R."/>
            <person name="Tsui H.-C.T."/>
            <person name="Winkler M.E."/>
        </authorList>
    </citation>
    <scope>NUCLEOTIDE SEQUENCE</scope>
</reference>
<evidence type="ECO:0000313" key="1">
    <source>
        <dbReference type="EMBL" id="SVD34627.1"/>
    </source>
</evidence>
<name>A0A382UKN1_9ZZZZ</name>
<protein>
    <submittedName>
        <fullName evidence="1">Uncharacterized protein</fullName>
    </submittedName>
</protein>
<dbReference type="EMBL" id="UINC01144855">
    <property type="protein sequence ID" value="SVD34627.1"/>
    <property type="molecule type" value="Genomic_DNA"/>
</dbReference>
<gene>
    <name evidence="1" type="ORF">METZ01_LOCUS387481</name>
</gene>
<organism evidence="1">
    <name type="scientific">marine metagenome</name>
    <dbReference type="NCBI Taxonomy" id="408172"/>
    <lineage>
        <taxon>unclassified sequences</taxon>
        <taxon>metagenomes</taxon>
        <taxon>ecological metagenomes</taxon>
    </lineage>
</organism>
<sequence>HGPGDPPLLFQRKVPVYCKNETVMLVTTQPQNAHPENFF</sequence>
<dbReference type="AlphaFoldDB" id="A0A382UKN1"/>
<accession>A0A382UKN1</accession>
<proteinExistence type="predicted"/>
<feature type="non-terminal residue" evidence="1">
    <location>
        <position position="1"/>
    </location>
</feature>